<keyword evidence="2" id="KW-1185">Reference proteome</keyword>
<accession>A0A1U7M5F4</accession>
<protein>
    <submittedName>
        <fullName evidence="1">Uncharacterized protein</fullName>
    </submittedName>
</protein>
<sequence>MNREILAALKDVGVPVRFQTYGGKEETYITFFTYLDKPELHSDDRELITGNYIQIDVWSKKDYTDLVDSVHQKMIEAGFIKLNFYDLYEEELKVYHKVMRFLKEVI</sequence>
<name>A0A1U7M5F4_TISCR</name>
<dbReference type="OrthoDB" id="2454603at2"/>
<dbReference type="Proteomes" id="UP000186112">
    <property type="component" value="Unassembled WGS sequence"/>
</dbReference>
<gene>
    <name evidence="1" type="ORF">TICRE_13550</name>
</gene>
<evidence type="ECO:0000313" key="1">
    <source>
        <dbReference type="EMBL" id="OLS02554.1"/>
    </source>
</evidence>
<proteinExistence type="predicted"/>
<dbReference type="EMBL" id="LTDM01000022">
    <property type="protein sequence ID" value="OLS02554.1"/>
    <property type="molecule type" value="Genomic_DNA"/>
</dbReference>
<organism evidence="1 2">
    <name type="scientific">Tissierella creatinophila DSM 6911</name>
    <dbReference type="NCBI Taxonomy" id="1123403"/>
    <lineage>
        <taxon>Bacteria</taxon>
        <taxon>Bacillati</taxon>
        <taxon>Bacillota</taxon>
        <taxon>Tissierellia</taxon>
        <taxon>Tissierellales</taxon>
        <taxon>Tissierellaceae</taxon>
        <taxon>Tissierella</taxon>
    </lineage>
</organism>
<dbReference type="RefSeq" id="WP_075726413.1">
    <property type="nucleotide sequence ID" value="NZ_LTDM01000022.1"/>
</dbReference>
<dbReference type="AlphaFoldDB" id="A0A1U7M5F4"/>
<evidence type="ECO:0000313" key="2">
    <source>
        <dbReference type="Proteomes" id="UP000186112"/>
    </source>
</evidence>
<comment type="caution">
    <text evidence="1">The sequence shown here is derived from an EMBL/GenBank/DDBJ whole genome shotgun (WGS) entry which is preliminary data.</text>
</comment>
<reference evidence="1 2" key="1">
    <citation type="submission" date="2016-02" db="EMBL/GenBank/DDBJ databases">
        <title>Genome sequence of Tissierella creatinophila DSM 6911.</title>
        <authorList>
            <person name="Poehlein A."/>
            <person name="Daniel R."/>
        </authorList>
    </citation>
    <scope>NUCLEOTIDE SEQUENCE [LARGE SCALE GENOMIC DNA]</scope>
    <source>
        <strain evidence="1 2">DSM 6911</strain>
    </source>
</reference>